<feature type="domain" description="Resolvase/invertase-type recombinase catalytic" evidence="5">
    <location>
        <begin position="12"/>
        <end position="160"/>
    </location>
</feature>
<dbReference type="EMBL" id="BMIV01000048">
    <property type="protein sequence ID" value="GGF82166.1"/>
    <property type="molecule type" value="Genomic_DNA"/>
</dbReference>
<sequence length="505" mass="57604">MKNKISDGNRKTALIYARVSTGKQAERDLSIPDQLRTMREYCEKKGHREVREFKDAHTGTKMNRPGWNALLRFAEQHREEVSHVVVHSYSRMARDVLGGELAVRELAELGIKIESVTQPSGELGEMGDLMRMLIGMMDQHHSAETRKHVKRSLAENARQGYFNGGLPPFGYRSVVAGHSGNRDRKILVLSPDEAAIVRDIYTMYNHGKGSSGPMGIKAITSWLNENGLNRRGRQWTIGQVHQVLTNNCYTGTRRHKINQEGAVDIFIPVPAIITTQQSAETQLRLRSRNPNRTPPRALNNPVLLSSLLYCGFCGNKMTLRTGKGGRYRYYTCGGHARKGKSECQGQSLRMDFLDDLIMDDLANSLFADERIREVCTAAIEKTFEMSEAEEQHMKSLQAELQSKRKETQRYLSLVANELLSPEDEDFQLQFKRVVAERDIIQKRIEDFERRRARNAAIEESKIAEIGSGMRNWITSGYIQFRKRYIAHFIEKIVIEGSSVKIFRRA</sequence>
<name>A0ABQ1VMY3_9RHOB</name>
<dbReference type="InterPro" id="IPR025827">
    <property type="entry name" value="Zn_ribbon_recom_dom"/>
</dbReference>
<dbReference type="PROSITE" id="PS51736">
    <property type="entry name" value="RECOMBINASES_3"/>
    <property type="match status" value="1"/>
</dbReference>
<feature type="domain" description="Recombinase" evidence="6">
    <location>
        <begin position="168"/>
        <end position="291"/>
    </location>
</feature>
<dbReference type="RefSeq" id="WP_188717362.1">
    <property type="nucleotide sequence ID" value="NZ_BMIV01000048.1"/>
</dbReference>
<dbReference type="Gene3D" id="3.40.50.1390">
    <property type="entry name" value="Resolvase, N-terminal catalytic domain"/>
    <property type="match status" value="1"/>
</dbReference>
<evidence type="ECO:0000256" key="3">
    <source>
        <dbReference type="ARBA" id="ARBA00023172"/>
    </source>
</evidence>
<dbReference type="InterPro" id="IPR038109">
    <property type="entry name" value="DNA_bind_recomb_sf"/>
</dbReference>
<evidence type="ECO:0000313" key="8">
    <source>
        <dbReference type="Proteomes" id="UP000640509"/>
    </source>
</evidence>
<dbReference type="SMART" id="SM00857">
    <property type="entry name" value="Resolvase"/>
    <property type="match status" value="1"/>
</dbReference>
<dbReference type="PANTHER" id="PTHR30461:SF23">
    <property type="entry name" value="DNA RECOMBINASE-RELATED"/>
    <property type="match status" value="1"/>
</dbReference>
<keyword evidence="8" id="KW-1185">Reference proteome</keyword>
<comment type="caution">
    <text evidence="7">The sequence shown here is derived from an EMBL/GenBank/DDBJ whole genome shotgun (WGS) entry which is preliminary data.</text>
</comment>
<evidence type="ECO:0000256" key="1">
    <source>
        <dbReference type="ARBA" id="ARBA00022908"/>
    </source>
</evidence>
<evidence type="ECO:0000256" key="4">
    <source>
        <dbReference type="PROSITE-ProRule" id="PRU10137"/>
    </source>
</evidence>
<dbReference type="InterPro" id="IPR050639">
    <property type="entry name" value="SSR_resolvase"/>
</dbReference>
<dbReference type="InterPro" id="IPR006118">
    <property type="entry name" value="Recombinase_CS"/>
</dbReference>
<reference evidence="8" key="1">
    <citation type="journal article" date="2019" name="Int. J. Syst. Evol. Microbiol.">
        <title>The Global Catalogue of Microorganisms (GCM) 10K type strain sequencing project: providing services to taxonomists for standard genome sequencing and annotation.</title>
        <authorList>
            <consortium name="The Broad Institute Genomics Platform"/>
            <consortium name="The Broad Institute Genome Sequencing Center for Infectious Disease"/>
            <person name="Wu L."/>
            <person name="Ma J."/>
        </authorList>
    </citation>
    <scope>NUCLEOTIDE SEQUENCE [LARGE SCALE GENOMIC DNA]</scope>
    <source>
        <strain evidence="8">CGMCC 1.15419</strain>
    </source>
</reference>
<dbReference type="Pfam" id="PF00239">
    <property type="entry name" value="Resolvase"/>
    <property type="match status" value="1"/>
</dbReference>
<evidence type="ECO:0000313" key="7">
    <source>
        <dbReference type="EMBL" id="GGF82166.1"/>
    </source>
</evidence>
<evidence type="ECO:0000259" key="5">
    <source>
        <dbReference type="PROSITE" id="PS51736"/>
    </source>
</evidence>
<proteinExistence type="predicted"/>
<gene>
    <name evidence="7" type="ORF">GCM10011402_38450</name>
</gene>
<dbReference type="PANTHER" id="PTHR30461">
    <property type="entry name" value="DNA-INVERTASE FROM LAMBDOID PROPHAGE"/>
    <property type="match status" value="1"/>
</dbReference>
<keyword evidence="3" id="KW-0233">DNA recombination</keyword>
<dbReference type="PROSITE" id="PS51737">
    <property type="entry name" value="RECOMBINASE_DNA_BIND"/>
    <property type="match status" value="1"/>
</dbReference>
<dbReference type="SUPFAM" id="SSF53041">
    <property type="entry name" value="Resolvase-like"/>
    <property type="match status" value="1"/>
</dbReference>
<evidence type="ECO:0000259" key="6">
    <source>
        <dbReference type="PROSITE" id="PS51737"/>
    </source>
</evidence>
<accession>A0ABQ1VMY3</accession>
<dbReference type="PROSITE" id="PS00397">
    <property type="entry name" value="RECOMBINASES_1"/>
    <property type="match status" value="1"/>
</dbReference>
<dbReference type="Pfam" id="PF07508">
    <property type="entry name" value="Recombinase"/>
    <property type="match status" value="1"/>
</dbReference>
<keyword evidence="2" id="KW-0238">DNA-binding</keyword>
<dbReference type="CDD" id="cd00338">
    <property type="entry name" value="Ser_Recombinase"/>
    <property type="match status" value="1"/>
</dbReference>
<keyword evidence="1" id="KW-0229">DNA integration</keyword>
<dbReference type="InterPro" id="IPR011109">
    <property type="entry name" value="DNA_bind_recombinase_dom"/>
</dbReference>
<dbReference type="Gene3D" id="3.90.1750.20">
    <property type="entry name" value="Putative Large Serine Recombinase, Chain B, Domain 2"/>
    <property type="match status" value="1"/>
</dbReference>
<dbReference type="InterPro" id="IPR006119">
    <property type="entry name" value="Resolv_N"/>
</dbReference>
<dbReference type="Proteomes" id="UP000640509">
    <property type="component" value="Unassembled WGS sequence"/>
</dbReference>
<feature type="active site" description="O-(5'-phospho-DNA)-serine intermediate" evidence="4">
    <location>
        <position position="20"/>
    </location>
</feature>
<evidence type="ECO:0000256" key="2">
    <source>
        <dbReference type="ARBA" id="ARBA00023125"/>
    </source>
</evidence>
<dbReference type="InterPro" id="IPR036162">
    <property type="entry name" value="Resolvase-like_N_sf"/>
</dbReference>
<organism evidence="7 8">
    <name type="scientific">Paracoccus acridae</name>
    <dbReference type="NCBI Taxonomy" id="1795310"/>
    <lineage>
        <taxon>Bacteria</taxon>
        <taxon>Pseudomonadati</taxon>
        <taxon>Pseudomonadota</taxon>
        <taxon>Alphaproteobacteria</taxon>
        <taxon>Rhodobacterales</taxon>
        <taxon>Paracoccaceae</taxon>
        <taxon>Paracoccus</taxon>
    </lineage>
</organism>
<dbReference type="Pfam" id="PF13408">
    <property type="entry name" value="Zn_ribbon_recom"/>
    <property type="match status" value="1"/>
</dbReference>
<protein>
    <submittedName>
        <fullName evidence="7">Resolvase-like protein</fullName>
    </submittedName>
</protein>